<dbReference type="OrthoDB" id="306263at2157"/>
<dbReference type="InterPro" id="IPR036259">
    <property type="entry name" value="MFS_trans_sf"/>
</dbReference>
<keyword evidence="1" id="KW-0472">Membrane</keyword>
<evidence type="ECO:0000259" key="2">
    <source>
        <dbReference type="PROSITE" id="PS50850"/>
    </source>
</evidence>
<name>A0A4S3TQ45_9EURY</name>
<evidence type="ECO:0000313" key="4">
    <source>
        <dbReference type="Proteomes" id="UP000318864"/>
    </source>
</evidence>
<feature type="transmembrane region" description="Helical" evidence="1">
    <location>
        <begin position="274"/>
        <end position="294"/>
    </location>
</feature>
<keyword evidence="4" id="KW-1185">Reference proteome</keyword>
<dbReference type="PANTHER" id="PTHR23527:SF1">
    <property type="entry name" value="BLL3282 PROTEIN"/>
    <property type="match status" value="1"/>
</dbReference>
<feature type="domain" description="Major facilitator superfamily (MFS) profile" evidence="2">
    <location>
        <begin position="8"/>
        <end position="388"/>
    </location>
</feature>
<dbReference type="Proteomes" id="UP000318864">
    <property type="component" value="Unassembled WGS sequence"/>
</dbReference>
<feature type="transmembrane region" description="Helical" evidence="1">
    <location>
        <begin position="6"/>
        <end position="27"/>
    </location>
</feature>
<sequence length="388" mass="39935">MGSRFWRIVTAVTVWHIAASVCYYAVYAGTPLFRDAFSLSGFEIGLVITSLTLGYALFLLPFGIATDRFGERRTLTGGLVGLSLGVFAVAIAPTYWLLLVAVFLLGSMYGSATPGTNKAIFDQVEPDRHHRAIGIKQIGPTMGSAIGAVLVTGLAGLVFWQFGFLLATAIGLVVAGGFVYAYRDVDEAEAASPDFRRLLSNRAYVVLLLAGVCLGAAFYTTTGYTVLFVDESVGATVATGGLVLAALQLSSSVGKVVVGTLADLLPGPARVRTGGLLVVQAFGGGVLFVVLPFAETPLTAGAAFVALGALIIGSTGLYYSCISTLVPDDELGAASAAGQLAVTVSGLFAPPTFGLLVDTSGYGAAWGFLGALSFLAAGFALLVVVDIV</sequence>
<dbReference type="Pfam" id="PF07690">
    <property type="entry name" value="MFS_1"/>
    <property type="match status" value="1"/>
</dbReference>
<dbReference type="InterPro" id="IPR052952">
    <property type="entry name" value="MFS-Transporter"/>
</dbReference>
<proteinExistence type="predicted"/>
<keyword evidence="1" id="KW-0812">Transmembrane</keyword>
<dbReference type="RefSeq" id="WP_141464357.1">
    <property type="nucleotide sequence ID" value="NZ_RBZW01000021.1"/>
</dbReference>
<dbReference type="PANTHER" id="PTHR23527">
    <property type="entry name" value="BLL3282 PROTEIN"/>
    <property type="match status" value="1"/>
</dbReference>
<dbReference type="InterPro" id="IPR011701">
    <property type="entry name" value="MFS"/>
</dbReference>
<accession>A0A4S3TQ45</accession>
<keyword evidence="1" id="KW-1133">Transmembrane helix</keyword>
<dbReference type="AlphaFoldDB" id="A0A4S3TQ45"/>
<feature type="transmembrane region" description="Helical" evidence="1">
    <location>
        <begin position="241"/>
        <end position="262"/>
    </location>
</feature>
<feature type="transmembrane region" description="Helical" evidence="1">
    <location>
        <begin position="164"/>
        <end position="182"/>
    </location>
</feature>
<dbReference type="PROSITE" id="PS50850">
    <property type="entry name" value="MFS"/>
    <property type="match status" value="1"/>
</dbReference>
<protein>
    <submittedName>
        <fullName evidence="3">MFS transporter</fullName>
    </submittedName>
</protein>
<feature type="transmembrane region" description="Helical" evidence="1">
    <location>
        <begin position="331"/>
        <end position="353"/>
    </location>
</feature>
<feature type="transmembrane region" description="Helical" evidence="1">
    <location>
        <begin position="203"/>
        <end position="221"/>
    </location>
</feature>
<gene>
    <name evidence="3" type="ORF">D8Y22_08990</name>
</gene>
<feature type="transmembrane region" description="Helical" evidence="1">
    <location>
        <begin position="84"/>
        <end position="105"/>
    </location>
</feature>
<organism evidence="3 4">
    <name type="scientific">Salinadaptatus halalkaliphilus</name>
    <dbReference type="NCBI Taxonomy" id="2419781"/>
    <lineage>
        <taxon>Archaea</taxon>
        <taxon>Methanobacteriati</taxon>
        <taxon>Methanobacteriota</taxon>
        <taxon>Stenosarchaea group</taxon>
        <taxon>Halobacteria</taxon>
        <taxon>Halobacteriales</taxon>
        <taxon>Natrialbaceae</taxon>
        <taxon>Salinadaptatus</taxon>
    </lineage>
</organism>
<dbReference type="InterPro" id="IPR020846">
    <property type="entry name" value="MFS_dom"/>
</dbReference>
<dbReference type="GO" id="GO:0022857">
    <property type="term" value="F:transmembrane transporter activity"/>
    <property type="evidence" value="ECO:0007669"/>
    <property type="project" value="InterPro"/>
</dbReference>
<feature type="transmembrane region" description="Helical" evidence="1">
    <location>
        <begin position="300"/>
        <end position="319"/>
    </location>
</feature>
<feature type="transmembrane region" description="Helical" evidence="1">
    <location>
        <begin position="365"/>
        <end position="385"/>
    </location>
</feature>
<dbReference type="EMBL" id="RBZW01000021">
    <property type="protein sequence ID" value="THE65315.1"/>
    <property type="molecule type" value="Genomic_DNA"/>
</dbReference>
<dbReference type="SUPFAM" id="SSF103473">
    <property type="entry name" value="MFS general substrate transporter"/>
    <property type="match status" value="1"/>
</dbReference>
<comment type="caution">
    <text evidence="3">The sequence shown here is derived from an EMBL/GenBank/DDBJ whole genome shotgun (WGS) entry which is preliminary data.</text>
</comment>
<evidence type="ECO:0000313" key="3">
    <source>
        <dbReference type="EMBL" id="THE65315.1"/>
    </source>
</evidence>
<evidence type="ECO:0000256" key="1">
    <source>
        <dbReference type="SAM" id="Phobius"/>
    </source>
</evidence>
<dbReference type="Gene3D" id="1.20.1250.20">
    <property type="entry name" value="MFS general substrate transporter like domains"/>
    <property type="match status" value="2"/>
</dbReference>
<feature type="transmembrane region" description="Helical" evidence="1">
    <location>
        <begin position="39"/>
        <end position="64"/>
    </location>
</feature>
<reference evidence="3 4" key="1">
    <citation type="submission" date="2018-10" db="EMBL/GenBank/DDBJ databases">
        <title>Natronolimnobius sp. XQ-INN 246 isolated from Inner Mongolia Autonomous Region of China.</title>
        <authorList>
            <person name="Xue Q."/>
        </authorList>
    </citation>
    <scope>NUCLEOTIDE SEQUENCE [LARGE SCALE GENOMIC DNA]</scope>
    <source>
        <strain evidence="3 4">XQ-INN 246</strain>
    </source>
</reference>